<organism evidence="1 2">
    <name type="scientific">Seminavis robusta</name>
    <dbReference type="NCBI Taxonomy" id="568900"/>
    <lineage>
        <taxon>Eukaryota</taxon>
        <taxon>Sar</taxon>
        <taxon>Stramenopiles</taxon>
        <taxon>Ochrophyta</taxon>
        <taxon>Bacillariophyta</taxon>
        <taxon>Bacillariophyceae</taxon>
        <taxon>Bacillariophycidae</taxon>
        <taxon>Naviculales</taxon>
        <taxon>Naviculaceae</taxon>
        <taxon>Seminavis</taxon>
    </lineage>
</organism>
<dbReference type="Proteomes" id="UP001153069">
    <property type="component" value="Unassembled WGS sequence"/>
</dbReference>
<reference evidence="1" key="1">
    <citation type="submission" date="2020-06" db="EMBL/GenBank/DDBJ databases">
        <authorList>
            <consortium name="Plant Systems Biology data submission"/>
        </authorList>
    </citation>
    <scope>NUCLEOTIDE SEQUENCE</scope>
    <source>
        <strain evidence="1">D6</strain>
    </source>
</reference>
<sequence>MASNRIRSLKKLSETQKTRLLEVLIETAPQETVDHALAEATKPPISIVDVDLVARVFGVLEWTEVLQARVCNKEWKEAAEIAEIQWFLVAGLKEARQLVRLSSVLPNICGIGLDCALVLAWSVYGTCEYCEQPPQKFKYDFRGEDDLVVNALSKVPKLQKLVVYQKRCDWLDGALPASLFDCPSCKF</sequence>
<keyword evidence="2" id="KW-1185">Reference proteome</keyword>
<evidence type="ECO:0008006" key="3">
    <source>
        <dbReference type="Google" id="ProtNLM"/>
    </source>
</evidence>
<protein>
    <recommendedName>
        <fullName evidence="3">F-box domain-containing protein</fullName>
    </recommendedName>
</protein>
<name>A0A9N8HX76_9STRA</name>
<gene>
    <name evidence="1" type="ORF">SEMRO_2405_G326490.1</name>
</gene>
<evidence type="ECO:0000313" key="2">
    <source>
        <dbReference type="Proteomes" id="UP001153069"/>
    </source>
</evidence>
<accession>A0A9N8HX76</accession>
<comment type="caution">
    <text evidence="1">The sequence shown here is derived from an EMBL/GenBank/DDBJ whole genome shotgun (WGS) entry which is preliminary data.</text>
</comment>
<proteinExistence type="predicted"/>
<dbReference type="AlphaFoldDB" id="A0A9N8HX76"/>
<evidence type="ECO:0000313" key="1">
    <source>
        <dbReference type="EMBL" id="CAB9529121.1"/>
    </source>
</evidence>
<dbReference type="EMBL" id="CAICTM010002403">
    <property type="protein sequence ID" value="CAB9529121.1"/>
    <property type="molecule type" value="Genomic_DNA"/>
</dbReference>